<keyword evidence="7" id="KW-0067">ATP-binding</keyword>
<dbReference type="EMBL" id="JYJA01000016">
    <property type="protein sequence ID" value="KJL45514.1"/>
    <property type="molecule type" value="Genomic_DNA"/>
</dbReference>
<evidence type="ECO:0000256" key="3">
    <source>
        <dbReference type="ARBA" id="ARBA00022553"/>
    </source>
</evidence>
<keyword evidence="4 13" id="KW-0808">Transferase</keyword>
<feature type="region of interest" description="Disordered" evidence="9">
    <location>
        <begin position="333"/>
        <end position="355"/>
    </location>
</feature>
<keyword evidence="3" id="KW-0597">Phosphoprotein</keyword>
<dbReference type="SUPFAM" id="SSF55874">
    <property type="entry name" value="ATPase domain of HSP90 chaperone/DNA topoisomerase II/histidine kinase"/>
    <property type="match status" value="1"/>
</dbReference>
<dbReference type="GO" id="GO:0046983">
    <property type="term" value="F:protein dimerization activity"/>
    <property type="evidence" value="ECO:0007669"/>
    <property type="project" value="InterPro"/>
</dbReference>
<evidence type="ECO:0000256" key="6">
    <source>
        <dbReference type="ARBA" id="ARBA00022777"/>
    </source>
</evidence>
<feature type="transmembrane region" description="Helical" evidence="10">
    <location>
        <begin position="33"/>
        <end position="49"/>
    </location>
</feature>
<dbReference type="PATRIC" id="fig|69370.6.peg.177"/>
<dbReference type="AlphaFoldDB" id="A0A0M2HM42"/>
<keyword evidence="6 13" id="KW-0418">Kinase</keyword>
<evidence type="ECO:0000256" key="9">
    <source>
        <dbReference type="SAM" id="MobiDB-lite"/>
    </source>
</evidence>
<dbReference type="EC" id="2.7.13.3" evidence="2"/>
<keyword evidence="14" id="KW-1185">Reference proteome</keyword>
<feature type="domain" description="Histidine kinase/HSP90-like ATPase" evidence="11">
    <location>
        <begin position="291"/>
        <end position="397"/>
    </location>
</feature>
<dbReference type="InterPro" id="IPR003594">
    <property type="entry name" value="HATPase_dom"/>
</dbReference>
<dbReference type="InterPro" id="IPR036890">
    <property type="entry name" value="HATPase_C_sf"/>
</dbReference>
<keyword evidence="5" id="KW-0547">Nucleotide-binding</keyword>
<evidence type="ECO:0000256" key="10">
    <source>
        <dbReference type="SAM" id="Phobius"/>
    </source>
</evidence>
<keyword evidence="10" id="KW-0812">Transmembrane</keyword>
<evidence type="ECO:0000313" key="13">
    <source>
        <dbReference type="EMBL" id="KJL45514.1"/>
    </source>
</evidence>
<sequence>MRTYHEGMTSPVRALWDAPAAVPAPPRRVWRDWVLVGVIPVLAVFEAFVRVDVPWRWLWAVVLTVLAPTLLWRRARPFTMLAIAFAVGTAVGLATAGDPQLYTTAYFLILLYAVFRWGSGRAMIGGGVLVGIGMLLTFVASPPEIADVIGGAAVALTTSTLGLAVRWRRRARSRELEQVRLLEREQLARDLHDTVAHHVSAIAIQAQAGSAVAANDPGATVRVLQAIEAEATRTLREMRAMVGVLRAPGDALAPTPGLADIRALAGTDAATPAVAVRLGGDLDSVPSAVAAAVYRIAQEAVTNARRHARGATWIDVGVDVDADDVRLEVRDDGGAAAGTARPEAPRSAPALRGRGVGTVSPGYGITGMRERAALLGGTCEAGPAPGGGWVVTATVPRAGWTA</sequence>
<dbReference type="PANTHER" id="PTHR24421">
    <property type="entry name" value="NITRATE/NITRITE SENSOR PROTEIN NARX-RELATED"/>
    <property type="match status" value="1"/>
</dbReference>
<dbReference type="GO" id="GO:0000155">
    <property type="term" value="F:phosphorelay sensor kinase activity"/>
    <property type="evidence" value="ECO:0007669"/>
    <property type="project" value="InterPro"/>
</dbReference>
<keyword evidence="8" id="KW-0902">Two-component regulatory system</keyword>
<dbReference type="Pfam" id="PF07730">
    <property type="entry name" value="HisKA_3"/>
    <property type="match status" value="1"/>
</dbReference>
<dbReference type="CDD" id="cd16917">
    <property type="entry name" value="HATPase_UhpB-NarQ-NarX-like"/>
    <property type="match status" value="1"/>
</dbReference>
<evidence type="ECO:0000256" key="1">
    <source>
        <dbReference type="ARBA" id="ARBA00000085"/>
    </source>
</evidence>
<dbReference type="GO" id="GO:0005524">
    <property type="term" value="F:ATP binding"/>
    <property type="evidence" value="ECO:0007669"/>
    <property type="project" value="UniProtKB-KW"/>
</dbReference>
<feature type="domain" description="Signal transduction histidine kinase subgroup 3 dimerisation and phosphoacceptor" evidence="12">
    <location>
        <begin position="183"/>
        <end position="249"/>
    </location>
</feature>
<evidence type="ECO:0000256" key="8">
    <source>
        <dbReference type="ARBA" id="ARBA00023012"/>
    </source>
</evidence>
<feature type="transmembrane region" description="Helical" evidence="10">
    <location>
        <begin position="55"/>
        <end position="71"/>
    </location>
</feature>
<feature type="transmembrane region" description="Helical" evidence="10">
    <location>
        <begin position="145"/>
        <end position="165"/>
    </location>
</feature>
<protein>
    <recommendedName>
        <fullName evidence="2">histidine kinase</fullName>
        <ecNumber evidence="2">2.7.13.3</ecNumber>
    </recommendedName>
</protein>
<dbReference type="Pfam" id="PF02518">
    <property type="entry name" value="HATPase_c"/>
    <property type="match status" value="1"/>
</dbReference>
<gene>
    <name evidence="13" type="primary">liaS_1</name>
    <name evidence="13" type="ORF">RS82_00168</name>
</gene>
<dbReference type="GO" id="GO:0016020">
    <property type="term" value="C:membrane"/>
    <property type="evidence" value="ECO:0007669"/>
    <property type="project" value="InterPro"/>
</dbReference>
<feature type="transmembrane region" description="Helical" evidence="10">
    <location>
        <begin position="100"/>
        <end position="115"/>
    </location>
</feature>
<dbReference type="Gene3D" id="3.30.565.10">
    <property type="entry name" value="Histidine kinase-like ATPase, C-terminal domain"/>
    <property type="match status" value="1"/>
</dbReference>
<organism evidence="13 14">
    <name type="scientific">Microbacterium trichothecenolyticum</name>
    <name type="common">Aureobacterium trichothecenolyticum</name>
    <dbReference type="NCBI Taxonomy" id="69370"/>
    <lineage>
        <taxon>Bacteria</taxon>
        <taxon>Bacillati</taxon>
        <taxon>Actinomycetota</taxon>
        <taxon>Actinomycetes</taxon>
        <taxon>Micrococcales</taxon>
        <taxon>Microbacteriaceae</taxon>
        <taxon>Microbacterium</taxon>
    </lineage>
</organism>
<keyword evidence="10" id="KW-1133">Transmembrane helix</keyword>
<keyword evidence="10" id="KW-0472">Membrane</keyword>
<name>A0A0M2HM42_MICTR</name>
<dbReference type="InterPro" id="IPR050482">
    <property type="entry name" value="Sensor_HK_TwoCompSys"/>
</dbReference>
<evidence type="ECO:0000256" key="4">
    <source>
        <dbReference type="ARBA" id="ARBA00022679"/>
    </source>
</evidence>
<evidence type="ECO:0000259" key="12">
    <source>
        <dbReference type="Pfam" id="PF07730"/>
    </source>
</evidence>
<dbReference type="Gene3D" id="1.20.5.1930">
    <property type="match status" value="1"/>
</dbReference>
<evidence type="ECO:0000256" key="2">
    <source>
        <dbReference type="ARBA" id="ARBA00012438"/>
    </source>
</evidence>
<proteinExistence type="predicted"/>
<accession>A0A0M2HM42</accession>
<evidence type="ECO:0000313" key="14">
    <source>
        <dbReference type="Proteomes" id="UP000034098"/>
    </source>
</evidence>
<dbReference type="PANTHER" id="PTHR24421:SF10">
    <property type="entry name" value="NITRATE_NITRITE SENSOR PROTEIN NARQ"/>
    <property type="match status" value="1"/>
</dbReference>
<dbReference type="Proteomes" id="UP000034098">
    <property type="component" value="Unassembled WGS sequence"/>
</dbReference>
<feature type="transmembrane region" description="Helical" evidence="10">
    <location>
        <begin position="78"/>
        <end position="94"/>
    </location>
</feature>
<evidence type="ECO:0000256" key="7">
    <source>
        <dbReference type="ARBA" id="ARBA00022840"/>
    </source>
</evidence>
<reference evidence="13 14" key="1">
    <citation type="submission" date="2015-02" db="EMBL/GenBank/DDBJ databases">
        <title>Draft genome sequences of ten Microbacterium spp. with emphasis on heavy metal contaminated environments.</title>
        <authorList>
            <person name="Corretto E."/>
        </authorList>
    </citation>
    <scope>NUCLEOTIDE SEQUENCE [LARGE SCALE GENOMIC DNA]</scope>
    <source>
        <strain evidence="13 14">DSM 8608</strain>
    </source>
</reference>
<dbReference type="InterPro" id="IPR011712">
    <property type="entry name" value="Sig_transdc_His_kin_sub3_dim/P"/>
</dbReference>
<feature type="transmembrane region" description="Helical" evidence="10">
    <location>
        <begin position="122"/>
        <end position="139"/>
    </location>
</feature>
<comment type="caution">
    <text evidence="13">The sequence shown here is derived from an EMBL/GenBank/DDBJ whole genome shotgun (WGS) entry which is preliminary data.</text>
</comment>
<evidence type="ECO:0000256" key="5">
    <source>
        <dbReference type="ARBA" id="ARBA00022741"/>
    </source>
</evidence>
<evidence type="ECO:0000259" key="11">
    <source>
        <dbReference type="Pfam" id="PF02518"/>
    </source>
</evidence>
<comment type="catalytic activity">
    <reaction evidence="1">
        <text>ATP + protein L-histidine = ADP + protein N-phospho-L-histidine.</text>
        <dbReference type="EC" id="2.7.13.3"/>
    </reaction>
</comment>